<evidence type="ECO:0000313" key="3">
    <source>
        <dbReference type="Proteomes" id="UP000260351"/>
    </source>
</evidence>
<keyword evidence="3" id="KW-1185">Reference proteome</keyword>
<gene>
    <name evidence="2" type="ORF">DZC52_08820</name>
</gene>
<organism evidence="2 3">
    <name type="scientific">Wenzhouxiangella sediminis</name>
    <dbReference type="NCBI Taxonomy" id="1792836"/>
    <lineage>
        <taxon>Bacteria</taxon>
        <taxon>Pseudomonadati</taxon>
        <taxon>Pseudomonadota</taxon>
        <taxon>Gammaproteobacteria</taxon>
        <taxon>Chromatiales</taxon>
        <taxon>Wenzhouxiangellaceae</taxon>
        <taxon>Wenzhouxiangella</taxon>
    </lineage>
</organism>
<keyword evidence="1" id="KW-0812">Transmembrane</keyword>
<dbReference type="RefSeq" id="WP_116650771.1">
    <property type="nucleotide sequence ID" value="NZ_QUZK01000037.1"/>
</dbReference>
<evidence type="ECO:0000256" key="1">
    <source>
        <dbReference type="SAM" id="Phobius"/>
    </source>
</evidence>
<dbReference type="AlphaFoldDB" id="A0A3E1K7X9"/>
<protein>
    <recommendedName>
        <fullName evidence="4">DUF2007 domain-containing protein</fullName>
    </recommendedName>
</protein>
<sequence>MPRLLLNLRNVPDDEIEEVRSLMERHGIECYDTPPGPFGITAGGIWLKDPGDYARARELMDAYQAERGDLARARWEAAREKGEADTLLSSVRRHPLKTLLIVAGSLFVLMVLFAPVVVFFRAAG</sequence>
<proteinExistence type="predicted"/>
<evidence type="ECO:0008006" key="4">
    <source>
        <dbReference type="Google" id="ProtNLM"/>
    </source>
</evidence>
<comment type="caution">
    <text evidence="2">The sequence shown here is derived from an EMBL/GenBank/DDBJ whole genome shotgun (WGS) entry which is preliminary data.</text>
</comment>
<dbReference type="InterPro" id="IPR046162">
    <property type="entry name" value="DUF6164"/>
</dbReference>
<dbReference type="Proteomes" id="UP000260351">
    <property type="component" value="Unassembled WGS sequence"/>
</dbReference>
<name>A0A3E1K7X9_9GAMM</name>
<evidence type="ECO:0000313" key="2">
    <source>
        <dbReference type="EMBL" id="RFF30170.1"/>
    </source>
</evidence>
<keyword evidence="1" id="KW-1133">Transmembrane helix</keyword>
<dbReference type="OrthoDB" id="5569385at2"/>
<feature type="transmembrane region" description="Helical" evidence="1">
    <location>
        <begin position="99"/>
        <end position="120"/>
    </location>
</feature>
<reference evidence="2 3" key="1">
    <citation type="submission" date="2018-08" db="EMBL/GenBank/DDBJ databases">
        <title>Wenzhouxiangella salilacus sp. nov., a novel bacterium isolated from a saline lake in Xinjiang Province, China.</title>
        <authorList>
            <person name="Han S."/>
        </authorList>
    </citation>
    <scope>NUCLEOTIDE SEQUENCE [LARGE SCALE GENOMIC DNA]</scope>
    <source>
        <strain evidence="2 3">XDB06</strain>
    </source>
</reference>
<accession>A0A3E1K7X9</accession>
<keyword evidence="1" id="KW-0472">Membrane</keyword>
<dbReference type="Pfam" id="PF19661">
    <property type="entry name" value="DUF6164"/>
    <property type="match status" value="1"/>
</dbReference>
<dbReference type="EMBL" id="QUZK01000037">
    <property type="protein sequence ID" value="RFF30170.1"/>
    <property type="molecule type" value="Genomic_DNA"/>
</dbReference>